<keyword evidence="3" id="KW-1185">Reference proteome</keyword>
<sequence>MPLGAGRRGAGRMELSVINDAHVHFFASGWRGTAAAPDGDVREYEELRAEHGIDRVLAVGYEGEARYAGNNEHVARLAEGRPWLAPLAYLDLRPQAGRAVTPDTVAAWLGRGFAGLSVYCPDDGAARAADAALASLAGPLTRSAAVVSLNCPAPRIPLLSGALARLAGACVMVSHLGQPGPADAPAPRERLAGLLAAARLPHVGVKLSGAYAAGAGALRYARLLLETFGPHRLYWGSDYAPCLDAGPFADTVTAFAALPLSPAERRLVTHDNLGAALDRVTGPGRTT</sequence>
<evidence type="ECO:0000313" key="3">
    <source>
        <dbReference type="Proteomes" id="UP001501444"/>
    </source>
</evidence>
<dbReference type="Proteomes" id="UP001501444">
    <property type="component" value="Unassembled WGS sequence"/>
</dbReference>
<organism evidence="2 3">
    <name type="scientific">Dactylosporangium salmoneum</name>
    <dbReference type="NCBI Taxonomy" id="53361"/>
    <lineage>
        <taxon>Bacteria</taxon>
        <taxon>Bacillati</taxon>
        <taxon>Actinomycetota</taxon>
        <taxon>Actinomycetes</taxon>
        <taxon>Micromonosporales</taxon>
        <taxon>Micromonosporaceae</taxon>
        <taxon>Dactylosporangium</taxon>
    </lineage>
</organism>
<feature type="domain" description="Amidohydrolase-related" evidence="1">
    <location>
        <begin position="20"/>
        <end position="272"/>
    </location>
</feature>
<evidence type="ECO:0000259" key="1">
    <source>
        <dbReference type="Pfam" id="PF04909"/>
    </source>
</evidence>
<comment type="caution">
    <text evidence="2">The sequence shown here is derived from an EMBL/GenBank/DDBJ whole genome shotgun (WGS) entry which is preliminary data.</text>
</comment>
<dbReference type="Pfam" id="PF04909">
    <property type="entry name" value="Amidohydro_2"/>
    <property type="match status" value="1"/>
</dbReference>
<protein>
    <recommendedName>
        <fullName evidence="1">Amidohydrolase-related domain-containing protein</fullName>
    </recommendedName>
</protein>
<dbReference type="InterPro" id="IPR006680">
    <property type="entry name" value="Amidohydro-rel"/>
</dbReference>
<dbReference type="SUPFAM" id="SSF51556">
    <property type="entry name" value="Metallo-dependent hydrolases"/>
    <property type="match status" value="1"/>
</dbReference>
<dbReference type="Gene3D" id="3.20.20.140">
    <property type="entry name" value="Metal-dependent hydrolases"/>
    <property type="match status" value="1"/>
</dbReference>
<proteinExistence type="predicted"/>
<gene>
    <name evidence="2" type="ORF">GCM10010170_098890</name>
</gene>
<reference evidence="3" key="1">
    <citation type="journal article" date="2019" name="Int. J. Syst. Evol. Microbiol.">
        <title>The Global Catalogue of Microorganisms (GCM) 10K type strain sequencing project: providing services to taxonomists for standard genome sequencing and annotation.</title>
        <authorList>
            <consortium name="The Broad Institute Genomics Platform"/>
            <consortium name="The Broad Institute Genome Sequencing Center for Infectious Disease"/>
            <person name="Wu L."/>
            <person name="Ma J."/>
        </authorList>
    </citation>
    <scope>NUCLEOTIDE SEQUENCE [LARGE SCALE GENOMIC DNA]</scope>
    <source>
        <strain evidence="3">JCM 3272</strain>
    </source>
</reference>
<evidence type="ECO:0000313" key="2">
    <source>
        <dbReference type="EMBL" id="GAA2387737.1"/>
    </source>
</evidence>
<dbReference type="EMBL" id="BAAARV010000108">
    <property type="protein sequence ID" value="GAA2387737.1"/>
    <property type="molecule type" value="Genomic_DNA"/>
</dbReference>
<name>A0ABP5UVY0_9ACTN</name>
<accession>A0ABP5UVY0</accession>
<dbReference type="InterPro" id="IPR032466">
    <property type="entry name" value="Metal_Hydrolase"/>
</dbReference>